<keyword evidence="3" id="KW-0804">Transcription</keyword>
<evidence type="ECO:0000313" key="7">
    <source>
        <dbReference type="EMBL" id="KOC88516.1"/>
    </source>
</evidence>
<dbReference type="PANTHER" id="PTHR47506">
    <property type="entry name" value="TRANSCRIPTIONAL REGULATORY PROTEIN"/>
    <property type="match status" value="1"/>
</dbReference>
<dbReference type="FunFam" id="1.10.10.60:FF:000141">
    <property type="entry name" value="TetR family transcriptional regulator"/>
    <property type="match status" value="1"/>
</dbReference>
<keyword evidence="9" id="KW-1185">Reference proteome</keyword>
<evidence type="ECO:0000256" key="2">
    <source>
        <dbReference type="ARBA" id="ARBA00023125"/>
    </source>
</evidence>
<dbReference type="Pfam" id="PF00440">
    <property type="entry name" value="TetR_N"/>
    <property type="match status" value="1"/>
</dbReference>
<sequence length="192" mass="22294">MSLKKEIIMDVATTLFNKEGYQSVGVDKIAAEAGVSKLTLYRHFPSKERLINEVLCKRKEDFLQNLSLVIQHHKTTKDQLFSFFYFYHNWFKHEDFYGCMFTHSLSEFGRKSTAVAEINQEIKRHLMQILMTILSPLVKGERAHRIAYIFIILIDGSITAELTWRDQNEYSPALVAWSTAKTILESEGIIIQ</sequence>
<dbReference type="PATRIC" id="fig|1560201.3.peg.4250"/>
<dbReference type="STRING" id="1560201.NG42_20025"/>
<dbReference type="Proteomes" id="UP000036851">
    <property type="component" value="Unassembled WGS sequence"/>
</dbReference>
<keyword evidence="1" id="KW-0805">Transcription regulation</keyword>
<proteinExistence type="predicted"/>
<protein>
    <submittedName>
        <fullName evidence="7">Transcriptional regulator</fullName>
    </submittedName>
</protein>
<comment type="caution">
    <text evidence="7">The sequence shown here is derived from an EMBL/GenBank/DDBJ whole genome shotgun (WGS) entry which is preliminary data.</text>
</comment>
<evidence type="ECO:0000313" key="8">
    <source>
        <dbReference type="Proteomes" id="UP000036851"/>
    </source>
</evidence>
<organism evidence="7 8">
    <name type="scientific">Winslowiella iniecta</name>
    <dbReference type="NCBI Taxonomy" id="1560201"/>
    <lineage>
        <taxon>Bacteria</taxon>
        <taxon>Pseudomonadati</taxon>
        <taxon>Pseudomonadota</taxon>
        <taxon>Gammaproteobacteria</taxon>
        <taxon>Enterobacterales</taxon>
        <taxon>Erwiniaceae</taxon>
        <taxon>Winslowiella</taxon>
    </lineage>
</organism>
<evidence type="ECO:0000313" key="9">
    <source>
        <dbReference type="Proteomes" id="UP000037088"/>
    </source>
</evidence>
<accession>A0A0L7SZX3</accession>
<evidence type="ECO:0000256" key="3">
    <source>
        <dbReference type="ARBA" id="ARBA00023163"/>
    </source>
</evidence>
<feature type="DNA-binding region" description="H-T-H motif" evidence="4">
    <location>
        <begin position="25"/>
        <end position="44"/>
    </location>
</feature>
<dbReference type="Gene3D" id="1.10.357.10">
    <property type="entry name" value="Tetracycline Repressor, domain 2"/>
    <property type="match status" value="1"/>
</dbReference>
<feature type="domain" description="HTH tetR-type" evidence="5">
    <location>
        <begin position="2"/>
        <end position="62"/>
    </location>
</feature>
<dbReference type="EMBL" id="JRXE01000037">
    <property type="protein sequence ID" value="KOC87568.1"/>
    <property type="molecule type" value="Genomic_DNA"/>
</dbReference>
<dbReference type="InterPro" id="IPR001647">
    <property type="entry name" value="HTH_TetR"/>
</dbReference>
<evidence type="ECO:0000313" key="6">
    <source>
        <dbReference type="EMBL" id="KOC87568.1"/>
    </source>
</evidence>
<dbReference type="AlphaFoldDB" id="A0A0L7SZX3"/>
<evidence type="ECO:0000256" key="4">
    <source>
        <dbReference type="PROSITE-ProRule" id="PRU00335"/>
    </source>
</evidence>
<dbReference type="InterPro" id="IPR036271">
    <property type="entry name" value="Tet_transcr_reg_TetR-rel_C_sf"/>
</dbReference>
<gene>
    <name evidence="6" type="ORF">NG42_20025</name>
    <name evidence="7" type="ORF">NG43_20030</name>
</gene>
<dbReference type="SUPFAM" id="SSF48498">
    <property type="entry name" value="Tetracyclin repressor-like, C-terminal domain"/>
    <property type="match status" value="1"/>
</dbReference>
<dbReference type="OrthoDB" id="116240at2"/>
<dbReference type="EMBL" id="JRXF01000045">
    <property type="protein sequence ID" value="KOC88516.1"/>
    <property type="molecule type" value="Genomic_DNA"/>
</dbReference>
<dbReference type="PROSITE" id="PS50977">
    <property type="entry name" value="HTH_TETR_2"/>
    <property type="match status" value="1"/>
</dbReference>
<dbReference type="PANTHER" id="PTHR47506:SF6">
    <property type="entry name" value="HTH-TYPE TRANSCRIPTIONAL REPRESSOR NEMR"/>
    <property type="match status" value="1"/>
</dbReference>
<dbReference type="PRINTS" id="PR00455">
    <property type="entry name" value="HTHTETR"/>
</dbReference>
<dbReference type="RefSeq" id="WP_052902529.1">
    <property type="nucleotide sequence ID" value="NZ_JRXE01000037.1"/>
</dbReference>
<dbReference type="SUPFAM" id="SSF46689">
    <property type="entry name" value="Homeodomain-like"/>
    <property type="match status" value="1"/>
</dbReference>
<evidence type="ECO:0000259" key="5">
    <source>
        <dbReference type="PROSITE" id="PS50977"/>
    </source>
</evidence>
<reference evidence="8 9" key="1">
    <citation type="journal article" date="2015" name="Int. J. Syst. Evol. Microbiol.">
        <title>Erwinia iniecta sp. nov., isolated from Russian wheat aphids (Diuraphis noxia).</title>
        <authorList>
            <person name="Campillo T."/>
            <person name="Luna E."/>
            <person name="Portier P."/>
            <person name="Fischer-Le Saux M."/>
            <person name="Lapitan N."/>
            <person name="Tisserat N.A."/>
            <person name="Leach J.E."/>
        </authorList>
    </citation>
    <scope>NUCLEOTIDE SEQUENCE [LARGE SCALE GENOMIC DNA]</scope>
    <source>
        <strain evidence="6 9">B120</strain>
        <strain evidence="7 8">B149</strain>
    </source>
</reference>
<dbReference type="Proteomes" id="UP000037088">
    <property type="component" value="Unassembled WGS sequence"/>
</dbReference>
<dbReference type="InterPro" id="IPR009057">
    <property type="entry name" value="Homeodomain-like_sf"/>
</dbReference>
<evidence type="ECO:0000256" key="1">
    <source>
        <dbReference type="ARBA" id="ARBA00023015"/>
    </source>
</evidence>
<dbReference type="GO" id="GO:0003677">
    <property type="term" value="F:DNA binding"/>
    <property type="evidence" value="ECO:0007669"/>
    <property type="project" value="UniProtKB-UniRule"/>
</dbReference>
<name>A0A0L7SZX3_9GAMM</name>
<keyword evidence="2 4" id="KW-0238">DNA-binding</keyword>